<gene>
    <name evidence="2" type="ORF">EMPS_02072</name>
</gene>
<dbReference type="PANTHER" id="PTHR37558">
    <property type="entry name" value="HTH CENPB-TYPE DOMAIN-CONTAINING PROTEIN"/>
    <property type="match status" value="1"/>
</dbReference>
<reference evidence="2" key="2">
    <citation type="journal article" date="2022" name="Microbiol. Resour. Announc.">
        <title>Whole-Genome Sequence of Entomortierella parvispora E1425, a Mucoromycotan Fungus Associated with Burkholderiaceae-Related Endosymbiotic Bacteria.</title>
        <authorList>
            <person name="Herlambang A."/>
            <person name="Guo Y."/>
            <person name="Takashima Y."/>
            <person name="Narisawa K."/>
            <person name="Ohta H."/>
            <person name="Nishizawa T."/>
        </authorList>
    </citation>
    <scope>NUCLEOTIDE SEQUENCE</scope>
    <source>
        <strain evidence="2">E1425</strain>
    </source>
</reference>
<dbReference type="PANTHER" id="PTHR37558:SF1">
    <property type="entry name" value="HTH CENPB-TYPE DOMAIN-CONTAINING PROTEIN"/>
    <property type="match status" value="1"/>
</dbReference>
<reference evidence="2" key="1">
    <citation type="submission" date="2021-11" db="EMBL/GenBank/DDBJ databases">
        <authorList>
            <person name="Herlambang A."/>
            <person name="Guo Y."/>
            <person name="Takashima Y."/>
            <person name="Nishizawa T."/>
        </authorList>
    </citation>
    <scope>NUCLEOTIDE SEQUENCE</scope>
    <source>
        <strain evidence="2">E1425</strain>
    </source>
</reference>
<dbReference type="Proteomes" id="UP000827284">
    <property type="component" value="Unassembled WGS sequence"/>
</dbReference>
<feature type="region of interest" description="Disordered" evidence="1">
    <location>
        <begin position="622"/>
        <end position="643"/>
    </location>
</feature>
<feature type="region of interest" description="Disordered" evidence="1">
    <location>
        <begin position="411"/>
        <end position="510"/>
    </location>
</feature>
<evidence type="ECO:0000256" key="1">
    <source>
        <dbReference type="SAM" id="MobiDB-lite"/>
    </source>
</evidence>
<feature type="compositionally biased region" description="Acidic residues" evidence="1">
    <location>
        <begin position="329"/>
        <end position="340"/>
    </location>
</feature>
<feature type="compositionally biased region" description="Basic and acidic residues" evidence="1">
    <location>
        <begin position="1"/>
        <end position="16"/>
    </location>
</feature>
<dbReference type="OrthoDB" id="2422815at2759"/>
<dbReference type="EMBL" id="BQFW01000002">
    <property type="protein sequence ID" value="GJJ69724.1"/>
    <property type="molecule type" value="Genomic_DNA"/>
</dbReference>
<name>A0A9P3H472_9FUNG</name>
<organism evidence="2 3">
    <name type="scientific">Entomortierella parvispora</name>
    <dbReference type="NCBI Taxonomy" id="205924"/>
    <lineage>
        <taxon>Eukaryota</taxon>
        <taxon>Fungi</taxon>
        <taxon>Fungi incertae sedis</taxon>
        <taxon>Mucoromycota</taxon>
        <taxon>Mortierellomycotina</taxon>
        <taxon>Mortierellomycetes</taxon>
        <taxon>Mortierellales</taxon>
        <taxon>Mortierellaceae</taxon>
        <taxon>Entomortierella</taxon>
    </lineage>
</organism>
<sequence>MPWRSKPDDPLEDHNRLSPSPHPSSPSTNSPYRGYSRRTPETPDSLNASLCHRQDQDGSSGTESSSPLGWPRPATSQAPHDRSATAHLSSASSDRHLRQTPSAFVKQGSIELEPQHRSTVRAGPVRSTGRGTPKGPLPIQDQISLLKSVLRHDPFNCPIRRTTQVWECIGREQGIRARTCARRYDNIIQASISGQERTSGTDEQIATKKSILEQLFQMMNQPQALLRMQKKKRYRSEDADRRLLLEIIRLNPFGQKVGQVAKAWEDVRDALNMKVHSRQCIRRVNRMIKPYLVRDRMYNGDIPEAMREENDDLIKQVIDLMNVAGQEVSLDEEEEDDEGAEAGTVLRGDDSGTGVSDSEEQDDENYDGANNQLSCSPNQRNDVASHSSTCLSGQIYQSSSPWRPSIGLSKSLVPGVSMQQRSPTLNDRRDSQPWSPRHALDSHPYARTRNPSPTTRVPQHPLTSPARRSHSDSDNLGKKPIPLANGESHLRTVGTSDQPRWQDVENEQQSPDELVRQIYHELRSLQGSLGRLSQQQQQERDLRRSMSSSIFQLRSQLEQQQHHIWDLQYQLKRLPLPPSSVDCVRQEPGHQIEARRPLEKDRDGFYKREPAMPVFVSRVSSTFRHRERIDTPSPEETREESWR</sequence>
<evidence type="ECO:0000313" key="3">
    <source>
        <dbReference type="Proteomes" id="UP000827284"/>
    </source>
</evidence>
<feature type="compositionally biased region" description="Acidic residues" evidence="1">
    <location>
        <begin position="357"/>
        <end position="366"/>
    </location>
</feature>
<keyword evidence="3" id="KW-1185">Reference proteome</keyword>
<dbReference type="AlphaFoldDB" id="A0A9P3H472"/>
<feature type="region of interest" description="Disordered" evidence="1">
    <location>
        <begin position="1"/>
        <end position="138"/>
    </location>
</feature>
<accession>A0A9P3H472</accession>
<proteinExistence type="predicted"/>
<feature type="compositionally biased region" description="Polar residues" evidence="1">
    <location>
        <begin position="368"/>
        <end position="386"/>
    </location>
</feature>
<feature type="compositionally biased region" description="Basic and acidic residues" evidence="1">
    <location>
        <begin position="627"/>
        <end position="643"/>
    </location>
</feature>
<feature type="region of interest" description="Disordered" evidence="1">
    <location>
        <begin position="328"/>
        <end position="386"/>
    </location>
</feature>
<protein>
    <submittedName>
        <fullName evidence="2">Uncharacterized protein</fullName>
    </submittedName>
</protein>
<evidence type="ECO:0000313" key="2">
    <source>
        <dbReference type="EMBL" id="GJJ69724.1"/>
    </source>
</evidence>
<feature type="compositionally biased region" description="Polar residues" evidence="1">
    <location>
        <begin position="57"/>
        <end position="67"/>
    </location>
</feature>
<comment type="caution">
    <text evidence="2">The sequence shown here is derived from an EMBL/GenBank/DDBJ whole genome shotgun (WGS) entry which is preliminary data.</text>
</comment>